<feature type="transmembrane region" description="Helical" evidence="1">
    <location>
        <begin position="18"/>
        <end position="43"/>
    </location>
</feature>
<evidence type="ECO:0000313" key="2">
    <source>
        <dbReference type="EMBL" id="WLH05102.1"/>
    </source>
</evidence>
<organism evidence="2 3">
    <name type="scientific">Pseudomonas lurida</name>
    <dbReference type="NCBI Taxonomy" id="244566"/>
    <lineage>
        <taxon>Bacteria</taxon>
        <taxon>Pseudomonadati</taxon>
        <taxon>Pseudomonadota</taxon>
        <taxon>Gammaproteobacteria</taxon>
        <taxon>Pseudomonadales</taxon>
        <taxon>Pseudomonadaceae</taxon>
        <taxon>Pseudomonas</taxon>
    </lineage>
</organism>
<feature type="transmembrane region" description="Helical" evidence="1">
    <location>
        <begin position="74"/>
        <end position="93"/>
    </location>
</feature>
<keyword evidence="1" id="KW-1133">Transmembrane helix</keyword>
<keyword evidence="3" id="KW-1185">Reference proteome</keyword>
<reference evidence="2 3" key="1">
    <citation type="submission" date="2023-02" db="EMBL/GenBank/DDBJ databases">
        <title>Evolution of Hrp T3SS in non-pathogenic Pseudomonas fluorescens.</title>
        <authorList>
            <person name="Liao K."/>
            <person name="Wei H."/>
            <person name="Gu Y."/>
        </authorList>
    </citation>
    <scope>NUCLEOTIDE SEQUENCE [LARGE SCALE GENOMIC DNA]</scope>
    <source>
        <strain evidence="2 3">FP2043</strain>
    </source>
</reference>
<gene>
    <name evidence="2" type="ORF">PSH67_19925</name>
</gene>
<dbReference type="EMBL" id="CP117450">
    <property type="protein sequence ID" value="WLH05102.1"/>
    <property type="molecule type" value="Genomic_DNA"/>
</dbReference>
<proteinExistence type="predicted"/>
<evidence type="ECO:0000313" key="3">
    <source>
        <dbReference type="Proteomes" id="UP001236748"/>
    </source>
</evidence>
<protein>
    <submittedName>
        <fullName evidence="2">Uncharacterized protein</fullName>
    </submittedName>
</protein>
<keyword evidence="1" id="KW-0812">Transmembrane</keyword>
<dbReference type="Proteomes" id="UP001236748">
    <property type="component" value="Chromosome"/>
</dbReference>
<evidence type="ECO:0000256" key="1">
    <source>
        <dbReference type="SAM" id="Phobius"/>
    </source>
</evidence>
<accession>A0ABY9FP77</accession>
<dbReference type="RefSeq" id="WP_047542244.1">
    <property type="nucleotide sequence ID" value="NZ_CP117450.1"/>
</dbReference>
<name>A0ABY9FP77_9PSED</name>
<keyword evidence="1" id="KW-0472">Membrane</keyword>
<feature type="transmembrane region" description="Helical" evidence="1">
    <location>
        <begin position="50"/>
        <end position="68"/>
    </location>
</feature>
<sequence length="118" mass="13165">MAGTQSRPTLRGNDPIPIYSQLAMIINGVLCVATPAFVLVWFSRGIRRSGAINSIRSMMIGWLSVYWLDPFLNFLRPMFAFCNVLNLAFALYAHGQLTCRAGSAMSRNKKSVMLTRFG</sequence>